<dbReference type="PANTHER" id="PTHR31941:SF1">
    <property type="entry name" value="CYTOSKELETAL SIGNALING PROTEIN SLM1"/>
    <property type="match status" value="1"/>
</dbReference>
<feature type="compositionally biased region" description="Low complexity" evidence="2">
    <location>
        <begin position="763"/>
        <end position="774"/>
    </location>
</feature>
<dbReference type="Pfam" id="PF20399">
    <property type="entry name" value="PH_20"/>
    <property type="match status" value="1"/>
</dbReference>
<feature type="compositionally biased region" description="Basic and acidic residues" evidence="2">
    <location>
        <begin position="643"/>
        <end position="667"/>
    </location>
</feature>
<evidence type="ECO:0000256" key="2">
    <source>
        <dbReference type="SAM" id="MobiDB-lite"/>
    </source>
</evidence>
<dbReference type="AlphaFoldDB" id="A0A1X2HIJ2"/>
<dbReference type="PANTHER" id="PTHR31941">
    <property type="entry name" value="CYTOSKELETAL SIGNALING PROTEIN SLM1"/>
    <property type="match status" value="1"/>
</dbReference>
<sequence>MPSSEINNNKSALSRLTGRFTKNNKLPPALNASNSTPTTRKVQPDQEQQRPVSAMAENVPENDEAKATKRRSIIRPWKKVPRTNSISSINRDKQKATQPGTGFAAVAPTDDSDEDISHDPSNGNSSSNSSNPNRHSTAVAEAEDMAWSGAAVADNAHEKARGGVPPTPTLSTDLNQLLLDNGSTTTEYEGTYGNIKHRRSLVTCHRAQVIIDRYEAWGLVLREVAVWLEEVGKLVSQTSRGYYQRALPHVEWTDSRVPKNTSLSTMVSSLRFLTGQIAAAQQEMSEHFNTALRELTRLKKECKDRIEGLRESRSLMLEEFLRRADTTQKYMVLLRKHCDAAESGSNTSQMQPDHDPWLTNLRVLRCLKKEVDEENRLRLLMVPVQQAAFEFETRVIQVLRPAVQYCYDSYNPAFRKNGPAAREAVRWQRLIEDLEPSAEWAKFVSSQPPGELVPMDETTKNYLQIRYINKTHPMVLTLCRGTLGRRQGSMRRTYNDRFYVLTQYGYLHQFALNDKVSPEFSIYIPQTTIIPSSDISHLAEDHDDPGPYTFEIKRSASLLSRDKSYTFRANSRQEFLDWCRMLVQVATSRPGPEGRVQRSLSQQRPQGRGKSSSVQRTNTQRSSRHGNIVVKDGWKTQANDSSDNSKEEKHQLESEPRRQQQVEKEETNAQQQQQANFARSPEPVAAREPTGAQKQGELSDKTEKELLLTQALEHPPTTATAIAEGSGRPGGNFYEEGLALPPLQQQRQQQSIPSYAPQLNMSQQQQQQHQQQQHLAPAMQISKSDQSGSFKSFT</sequence>
<keyword evidence="5" id="KW-1185">Reference proteome</keyword>
<feature type="compositionally biased region" description="Polar residues" evidence="2">
    <location>
        <begin position="1"/>
        <end position="24"/>
    </location>
</feature>
<evidence type="ECO:0000259" key="3">
    <source>
        <dbReference type="PROSITE" id="PS50003"/>
    </source>
</evidence>
<dbReference type="Proteomes" id="UP000242180">
    <property type="component" value="Unassembled WGS sequence"/>
</dbReference>
<dbReference type="InParanoid" id="A0A1X2HIJ2"/>
<feature type="compositionally biased region" description="Basic and acidic residues" evidence="2">
    <location>
        <begin position="697"/>
        <end position="706"/>
    </location>
</feature>
<dbReference type="InterPro" id="IPR001849">
    <property type="entry name" value="PH_domain"/>
</dbReference>
<organism evidence="4 5">
    <name type="scientific">Syncephalastrum racemosum</name>
    <name type="common">Filamentous fungus</name>
    <dbReference type="NCBI Taxonomy" id="13706"/>
    <lineage>
        <taxon>Eukaryota</taxon>
        <taxon>Fungi</taxon>
        <taxon>Fungi incertae sedis</taxon>
        <taxon>Mucoromycota</taxon>
        <taxon>Mucoromycotina</taxon>
        <taxon>Mucoromycetes</taxon>
        <taxon>Mucorales</taxon>
        <taxon>Syncephalastraceae</taxon>
        <taxon>Syncephalastrum</taxon>
    </lineage>
</organism>
<comment type="caution">
    <text evidence="4">The sequence shown here is derived from an EMBL/GenBank/DDBJ whole genome shotgun (WGS) entry which is preliminary data.</text>
</comment>
<evidence type="ECO:0000313" key="5">
    <source>
        <dbReference type="Proteomes" id="UP000242180"/>
    </source>
</evidence>
<dbReference type="SUPFAM" id="SSF50729">
    <property type="entry name" value="PH domain-like"/>
    <property type="match status" value="1"/>
</dbReference>
<feature type="compositionally biased region" description="Low complexity" evidence="2">
    <location>
        <begin position="120"/>
        <end position="133"/>
    </location>
</feature>
<feature type="compositionally biased region" description="Basic residues" evidence="2">
    <location>
        <begin position="68"/>
        <end position="81"/>
    </location>
</feature>
<reference evidence="4 5" key="1">
    <citation type="submission" date="2016-07" db="EMBL/GenBank/DDBJ databases">
        <title>Pervasive Adenine N6-methylation of Active Genes in Fungi.</title>
        <authorList>
            <consortium name="DOE Joint Genome Institute"/>
            <person name="Mondo S.J."/>
            <person name="Dannebaum R.O."/>
            <person name="Kuo R.C."/>
            <person name="Labutti K."/>
            <person name="Haridas S."/>
            <person name="Kuo A."/>
            <person name="Salamov A."/>
            <person name="Ahrendt S.R."/>
            <person name="Lipzen A."/>
            <person name="Sullivan W."/>
            <person name="Andreopoulos W.B."/>
            <person name="Clum A."/>
            <person name="Lindquist E."/>
            <person name="Daum C."/>
            <person name="Ramamoorthy G.K."/>
            <person name="Gryganskyi A."/>
            <person name="Culley D."/>
            <person name="Magnuson J.K."/>
            <person name="James T.Y."/>
            <person name="O'Malley M.A."/>
            <person name="Stajich J.E."/>
            <person name="Spatafora J.W."/>
            <person name="Visel A."/>
            <person name="Grigoriev I.V."/>
        </authorList>
    </citation>
    <scope>NUCLEOTIDE SEQUENCE [LARGE SCALE GENOMIC DNA]</scope>
    <source>
        <strain evidence="4 5">NRRL 2496</strain>
    </source>
</reference>
<evidence type="ECO:0000313" key="4">
    <source>
        <dbReference type="EMBL" id="ORY98859.1"/>
    </source>
</evidence>
<evidence type="ECO:0000256" key="1">
    <source>
        <dbReference type="ARBA" id="ARBA00022553"/>
    </source>
</evidence>
<dbReference type="Gene3D" id="2.30.29.30">
    <property type="entry name" value="Pleckstrin-homology domain (PH domain)/Phosphotyrosine-binding domain (PTB)"/>
    <property type="match status" value="1"/>
</dbReference>
<feature type="compositionally biased region" description="Polar residues" evidence="2">
    <location>
        <begin position="31"/>
        <end position="41"/>
    </location>
</feature>
<feature type="compositionally biased region" description="Polar residues" evidence="2">
    <location>
        <begin position="751"/>
        <end position="762"/>
    </location>
</feature>
<dbReference type="InterPro" id="IPR046869">
    <property type="entry name" value="SLM1/RGC1-like_PH"/>
</dbReference>
<feature type="region of interest" description="Disordered" evidence="2">
    <location>
        <begin position="589"/>
        <end position="794"/>
    </location>
</feature>
<feature type="region of interest" description="Disordered" evidence="2">
    <location>
        <begin position="1"/>
        <end position="140"/>
    </location>
</feature>
<dbReference type="OrthoDB" id="2264563at2759"/>
<dbReference type="PROSITE" id="PS50003">
    <property type="entry name" value="PH_DOMAIN"/>
    <property type="match status" value="1"/>
</dbReference>
<proteinExistence type="predicted"/>
<feature type="compositionally biased region" description="Polar residues" evidence="2">
    <location>
        <begin position="598"/>
        <end position="621"/>
    </location>
</feature>
<feature type="domain" description="PH" evidence="3">
    <location>
        <begin position="476"/>
        <end position="587"/>
    </location>
</feature>
<dbReference type="InterPro" id="IPR046868">
    <property type="entry name" value="BAR_4"/>
</dbReference>
<dbReference type="Pfam" id="PF20400">
    <property type="entry name" value="BAR_4"/>
    <property type="match status" value="1"/>
</dbReference>
<gene>
    <name evidence="4" type="ORF">BCR43DRAFT_488294</name>
</gene>
<keyword evidence="1" id="KW-0597">Phosphoprotein</keyword>
<feature type="compositionally biased region" description="Polar residues" evidence="2">
    <location>
        <begin position="781"/>
        <end position="794"/>
    </location>
</feature>
<dbReference type="SMART" id="SM00233">
    <property type="entry name" value="PH"/>
    <property type="match status" value="1"/>
</dbReference>
<dbReference type="EMBL" id="MCGN01000003">
    <property type="protein sequence ID" value="ORY98859.1"/>
    <property type="molecule type" value="Genomic_DNA"/>
</dbReference>
<dbReference type="InterPro" id="IPR011993">
    <property type="entry name" value="PH-like_dom_sf"/>
</dbReference>
<accession>A0A1X2HIJ2</accession>
<dbReference type="OMA" id="SAIEPEM"/>
<name>A0A1X2HIJ2_SYNRA</name>
<feature type="region of interest" description="Disordered" evidence="2">
    <location>
        <begin position="154"/>
        <end position="173"/>
    </location>
</feature>
<protein>
    <recommendedName>
        <fullName evidence="3">PH domain-containing protein</fullName>
    </recommendedName>
</protein>